<protein>
    <submittedName>
        <fullName evidence="2">Putative glyoxalase superfamily protein PhnB</fullName>
    </submittedName>
</protein>
<dbReference type="Proteomes" id="UP000238083">
    <property type="component" value="Unassembled WGS sequence"/>
</dbReference>
<dbReference type="Pfam" id="PF00903">
    <property type="entry name" value="Glyoxalase"/>
    <property type="match status" value="1"/>
</dbReference>
<dbReference type="PROSITE" id="PS51819">
    <property type="entry name" value="VOC"/>
    <property type="match status" value="1"/>
</dbReference>
<dbReference type="PANTHER" id="PTHR36437:SF2">
    <property type="entry name" value="GLYOXALASE_BLEOMYCIN RESISTANCE PROTEIN_DIOXYGENASE"/>
    <property type="match status" value="1"/>
</dbReference>
<dbReference type="AlphaFoldDB" id="A0A2T0R5B9"/>
<accession>A0A2T0R5B9</accession>
<dbReference type="Gene3D" id="3.10.180.10">
    <property type="entry name" value="2,3-Dihydroxybiphenyl 1,2-Dioxygenase, domain 1"/>
    <property type="match status" value="1"/>
</dbReference>
<evidence type="ECO:0000313" key="2">
    <source>
        <dbReference type="EMBL" id="PRY15963.1"/>
    </source>
</evidence>
<feature type="domain" description="VOC" evidence="1">
    <location>
        <begin position="11"/>
        <end position="141"/>
    </location>
</feature>
<keyword evidence="3" id="KW-1185">Reference proteome</keyword>
<dbReference type="PANTHER" id="PTHR36437">
    <property type="entry name" value="GLYOXALASE/BLEOMYCIN RESISTANCE PROTEIN/DIOXYGENASE"/>
    <property type="match status" value="1"/>
</dbReference>
<dbReference type="InterPro" id="IPR037523">
    <property type="entry name" value="VOC_core"/>
</dbReference>
<evidence type="ECO:0000259" key="1">
    <source>
        <dbReference type="PROSITE" id="PS51819"/>
    </source>
</evidence>
<proteinExistence type="predicted"/>
<dbReference type="EMBL" id="PVZF01000004">
    <property type="protein sequence ID" value="PRY15963.1"/>
    <property type="molecule type" value="Genomic_DNA"/>
</dbReference>
<reference evidence="2 3" key="1">
    <citation type="submission" date="2018-03" db="EMBL/GenBank/DDBJ databases">
        <title>Genomic Encyclopedia of Archaeal and Bacterial Type Strains, Phase II (KMG-II): from individual species to whole genera.</title>
        <authorList>
            <person name="Goeker M."/>
        </authorList>
    </citation>
    <scope>NUCLEOTIDE SEQUENCE [LARGE SCALE GENOMIC DNA]</scope>
    <source>
        <strain evidence="2 3">DSM 19711</strain>
    </source>
</reference>
<comment type="caution">
    <text evidence="2">The sequence shown here is derived from an EMBL/GenBank/DDBJ whole genome shotgun (WGS) entry which is preliminary data.</text>
</comment>
<organism evidence="2 3">
    <name type="scientific">Kineococcus rhizosphaerae</name>
    <dbReference type="NCBI Taxonomy" id="559628"/>
    <lineage>
        <taxon>Bacteria</taxon>
        <taxon>Bacillati</taxon>
        <taxon>Actinomycetota</taxon>
        <taxon>Actinomycetes</taxon>
        <taxon>Kineosporiales</taxon>
        <taxon>Kineosporiaceae</taxon>
        <taxon>Kineococcus</taxon>
    </lineage>
</organism>
<dbReference type="SUPFAM" id="SSF54593">
    <property type="entry name" value="Glyoxalase/Bleomycin resistance protein/Dihydroxybiphenyl dioxygenase"/>
    <property type="match status" value="1"/>
</dbReference>
<gene>
    <name evidence="2" type="ORF">CLV37_104176</name>
</gene>
<dbReference type="InterPro" id="IPR004360">
    <property type="entry name" value="Glyas_Fos-R_dOase_dom"/>
</dbReference>
<dbReference type="InterPro" id="IPR029068">
    <property type="entry name" value="Glyas_Bleomycin-R_OHBP_Dase"/>
</dbReference>
<name>A0A2T0R5B9_9ACTN</name>
<sequence>MSGPSVGPMVTVSNVLLTVHDHDEALEFYRDLLGFAVTQDVSYEGMRWVTVTPPGADVHIVLETPQSWPDASPADREAAADLLAKGLMSRLVFTTDDVDALHDRLSAGGAEITSEPVDQQYGVRDFGVRDPSGNQLRFNQPLAAAASRS</sequence>
<evidence type="ECO:0000313" key="3">
    <source>
        <dbReference type="Proteomes" id="UP000238083"/>
    </source>
</evidence>